<accession>A0ABU6N9K3</accession>
<dbReference type="EMBL" id="JARMQG010000058">
    <property type="protein sequence ID" value="MED3561922.1"/>
    <property type="molecule type" value="Genomic_DNA"/>
</dbReference>
<keyword evidence="2" id="KW-1185">Reference proteome</keyword>
<sequence>MNILNFKKEAKDESLFLGGAGRICRETFWIWLKNSDFDVITIGDFNEELGLESVQELDDRRANF</sequence>
<name>A0ABU6N9K3_9BACI</name>
<organism evidence="1 2">
    <name type="scientific">Bacillus xiapuensis</name>
    <dbReference type="NCBI Taxonomy" id="2014075"/>
    <lineage>
        <taxon>Bacteria</taxon>
        <taxon>Bacillati</taxon>
        <taxon>Bacillota</taxon>
        <taxon>Bacilli</taxon>
        <taxon>Bacillales</taxon>
        <taxon>Bacillaceae</taxon>
        <taxon>Bacillus</taxon>
    </lineage>
</organism>
<evidence type="ECO:0000313" key="1">
    <source>
        <dbReference type="EMBL" id="MED3561922.1"/>
    </source>
</evidence>
<reference evidence="1 2" key="1">
    <citation type="submission" date="2023-03" db="EMBL/GenBank/DDBJ databases">
        <title>Bacillus Genome Sequencing.</title>
        <authorList>
            <person name="Dunlap C."/>
        </authorList>
    </citation>
    <scope>NUCLEOTIDE SEQUENCE [LARGE SCALE GENOMIC DNA]</scope>
    <source>
        <strain evidence="1 2">B-14544</strain>
    </source>
</reference>
<proteinExistence type="predicted"/>
<dbReference type="RefSeq" id="WP_327966836.1">
    <property type="nucleotide sequence ID" value="NZ_JARMQG010000058.1"/>
</dbReference>
<evidence type="ECO:0008006" key="3">
    <source>
        <dbReference type="Google" id="ProtNLM"/>
    </source>
</evidence>
<comment type="caution">
    <text evidence="1">The sequence shown here is derived from an EMBL/GenBank/DDBJ whole genome shotgun (WGS) entry which is preliminary data.</text>
</comment>
<gene>
    <name evidence="1" type="ORF">P4447_05270</name>
</gene>
<dbReference type="Proteomes" id="UP001330749">
    <property type="component" value="Unassembled WGS sequence"/>
</dbReference>
<protein>
    <recommendedName>
        <fullName evidence="3">PglD N-terminal domain-containing protein</fullName>
    </recommendedName>
</protein>
<evidence type="ECO:0000313" key="2">
    <source>
        <dbReference type="Proteomes" id="UP001330749"/>
    </source>
</evidence>